<sequence length="75" mass="8861">MYRMGPYNSLKEAVNTFALVKLPISGGIEPERWNGAREIVHAKIKILKKRERRKWKIIECTNDTRGKLIPRRKQK</sequence>
<proteinExistence type="predicted"/>
<dbReference type="EMBL" id="JACXVP010000012">
    <property type="protein sequence ID" value="KAG5574155.1"/>
    <property type="molecule type" value="Genomic_DNA"/>
</dbReference>
<keyword evidence="2" id="KW-1185">Reference proteome</keyword>
<dbReference type="Proteomes" id="UP000824120">
    <property type="component" value="Chromosome 12"/>
</dbReference>
<evidence type="ECO:0000313" key="2">
    <source>
        <dbReference type="Proteomes" id="UP000824120"/>
    </source>
</evidence>
<name>A0A9J5WEI9_SOLCO</name>
<accession>A0A9J5WEI9</accession>
<comment type="caution">
    <text evidence="1">The sequence shown here is derived from an EMBL/GenBank/DDBJ whole genome shotgun (WGS) entry which is preliminary data.</text>
</comment>
<protein>
    <submittedName>
        <fullName evidence="1">Uncharacterized protein</fullName>
    </submittedName>
</protein>
<gene>
    <name evidence="1" type="ORF">H5410_063921</name>
</gene>
<dbReference type="AlphaFoldDB" id="A0A9J5WEI9"/>
<reference evidence="1 2" key="1">
    <citation type="submission" date="2020-09" db="EMBL/GenBank/DDBJ databases">
        <title>De no assembly of potato wild relative species, Solanum commersonii.</title>
        <authorList>
            <person name="Cho K."/>
        </authorList>
    </citation>
    <scope>NUCLEOTIDE SEQUENCE [LARGE SCALE GENOMIC DNA]</scope>
    <source>
        <strain evidence="1">LZ3.2</strain>
        <tissue evidence="1">Leaf</tissue>
    </source>
</reference>
<evidence type="ECO:0000313" key="1">
    <source>
        <dbReference type="EMBL" id="KAG5574155.1"/>
    </source>
</evidence>
<organism evidence="1 2">
    <name type="scientific">Solanum commersonii</name>
    <name type="common">Commerson's wild potato</name>
    <name type="synonym">Commerson's nightshade</name>
    <dbReference type="NCBI Taxonomy" id="4109"/>
    <lineage>
        <taxon>Eukaryota</taxon>
        <taxon>Viridiplantae</taxon>
        <taxon>Streptophyta</taxon>
        <taxon>Embryophyta</taxon>
        <taxon>Tracheophyta</taxon>
        <taxon>Spermatophyta</taxon>
        <taxon>Magnoliopsida</taxon>
        <taxon>eudicotyledons</taxon>
        <taxon>Gunneridae</taxon>
        <taxon>Pentapetalae</taxon>
        <taxon>asterids</taxon>
        <taxon>lamiids</taxon>
        <taxon>Solanales</taxon>
        <taxon>Solanaceae</taxon>
        <taxon>Solanoideae</taxon>
        <taxon>Solaneae</taxon>
        <taxon>Solanum</taxon>
    </lineage>
</organism>